<comment type="caution">
    <text evidence="1">The sequence shown here is derived from an EMBL/GenBank/DDBJ whole genome shotgun (WGS) entry which is preliminary data.</text>
</comment>
<name>A0A433PUV0_9FUNG</name>
<protein>
    <submittedName>
        <fullName evidence="1">Uncharacterized protein</fullName>
    </submittedName>
</protein>
<proteinExistence type="predicted"/>
<sequence length="91" mass="10518">MMGQSDHNILKFRRSIVTTPPAIEQNESLLHQAAMKVRAVAIGFKIIGGRRFMSKTNTKYILPKDDEETDRLETNHRLFRARSSNKTLNYI</sequence>
<reference evidence="1 2" key="1">
    <citation type="journal article" date="2018" name="New Phytol.">
        <title>Phylogenomics of Endogonaceae and evolution of mycorrhizas within Mucoromycota.</title>
        <authorList>
            <person name="Chang Y."/>
            <person name="Desiro A."/>
            <person name="Na H."/>
            <person name="Sandor L."/>
            <person name="Lipzen A."/>
            <person name="Clum A."/>
            <person name="Barry K."/>
            <person name="Grigoriev I.V."/>
            <person name="Martin F.M."/>
            <person name="Stajich J.E."/>
            <person name="Smith M.E."/>
            <person name="Bonito G."/>
            <person name="Spatafora J.W."/>
        </authorList>
    </citation>
    <scope>NUCLEOTIDE SEQUENCE [LARGE SCALE GENOMIC DNA]</scope>
    <source>
        <strain evidence="1 2">AD002</strain>
    </source>
</reference>
<accession>A0A433PUV0</accession>
<dbReference type="Proteomes" id="UP000274822">
    <property type="component" value="Unassembled WGS sequence"/>
</dbReference>
<organism evidence="1 2">
    <name type="scientific">Jimgerdemannia flammicorona</name>
    <dbReference type="NCBI Taxonomy" id="994334"/>
    <lineage>
        <taxon>Eukaryota</taxon>
        <taxon>Fungi</taxon>
        <taxon>Fungi incertae sedis</taxon>
        <taxon>Mucoromycota</taxon>
        <taxon>Mucoromycotina</taxon>
        <taxon>Endogonomycetes</taxon>
        <taxon>Endogonales</taxon>
        <taxon>Endogonaceae</taxon>
        <taxon>Jimgerdemannia</taxon>
    </lineage>
</organism>
<gene>
    <name evidence="1" type="ORF">BC938DRAFT_475431</name>
</gene>
<keyword evidence="2" id="KW-1185">Reference proteome</keyword>
<dbReference type="AlphaFoldDB" id="A0A433PUV0"/>
<evidence type="ECO:0000313" key="2">
    <source>
        <dbReference type="Proteomes" id="UP000274822"/>
    </source>
</evidence>
<dbReference type="EMBL" id="RBNJ01020627">
    <property type="protein sequence ID" value="RUS21329.1"/>
    <property type="molecule type" value="Genomic_DNA"/>
</dbReference>
<evidence type="ECO:0000313" key="1">
    <source>
        <dbReference type="EMBL" id="RUS21329.1"/>
    </source>
</evidence>